<dbReference type="PROSITE" id="PS00650">
    <property type="entry name" value="G_PROTEIN_RECEP_F2_2"/>
    <property type="match status" value="1"/>
</dbReference>
<dbReference type="SUPFAM" id="SSF81321">
    <property type="entry name" value="Family A G protein-coupled receptor-like"/>
    <property type="match status" value="1"/>
</dbReference>
<dbReference type="PANTHER" id="PTHR45620:SF22">
    <property type="entry name" value="VASOACTIVE INTESTINAL POLYPEPTIDE RECEPTOR 2"/>
    <property type="match status" value="1"/>
</dbReference>
<organism evidence="10 11">
    <name type="scientific">Thamnophis sirtalis</name>
    <dbReference type="NCBI Taxonomy" id="35019"/>
    <lineage>
        <taxon>Eukaryota</taxon>
        <taxon>Metazoa</taxon>
        <taxon>Chordata</taxon>
        <taxon>Craniata</taxon>
        <taxon>Vertebrata</taxon>
        <taxon>Euteleostomi</taxon>
        <taxon>Lepidosauria</taxon>
        <taxon>Squamata</taxon>
        <taxon>Bifurcata</taxon>
        <taxon>Unidentata</taxon>
        <taxon>Episquamata</taxon>
        <taxon>Toxicofera</taxon>
        <taxon>Serpentes</taxon>
        <taxon>Colubroidea</taxon>
        <taxon>Colubridae</taxon>
        <taxon>Natricinae</taxon>
        <taxon>Thamnophis</taxon>
    </lineage>
</organism>
<comment type="subcellular location">
    <subcellularLocation>
        <location evidence="1">Membrane</location>
        <topology evidence="1">Multi-pass membrane protein</topology>
    </subcellularLocation>
</comment>
<evidence type="ECO:0000313" key="11">
    <source>
        <dbReference type="RefSeq" id="XP_013912337.1"/>
    </source>
</evidence>
<evidence type="ECO:0000256" key="4">
    <source>
        <dbReference type="ARBA" id="ARBA00022692"/>
    </source>
</evidence>
<dbReference type="Gene3D" id="3.10.10.10">
    <property type="entry name" value="HIV Type 1 Reverse Transcriptase, subunit A, domain 1"/>
    <property type="match status" value="1"/>
</dbReference>
<dbReference type="OrthoDB" id="9043699at2759"/>
<keyword evidence="11" id="KW-0675">Receptor</keyword>
<feature type="transmembrane region" description="Helical" evidence="8">
    <location>
        <begin position="537"/>
        <end position="556"/>
    </location>
</feature>
<dbReference type="InterPro" id="IPR041588">
    <property type="entry name" value="Integrase_H2C2"/>
</dbReference>
<dbReference type="GO" id="GO:0017046">
    <property type="term" value="F:peptide hormone binding"/>
    <property type="evidence" value="ECO:0007669"/>
    <property type="project" value="TreeGrafter"/>
</dbReference>
<feature type="transmembrane region" description="Helical" evidence="8">
    <location>
        <begin position="511"/>
        <end position="530"/>
    </location>
</feature>
<comment type="similarity">
    <text evidence="2">Belongs to the beta type-B retroviral polymerase family. HERV class-II K(HML-2) pol subfamily.</text>
</comment>
<evidence type="ECO:0000256" key="7">
    <source>
        <dbReference type="SAM" id="MobiDB-lite"/>
    </source>
</evidence>
<dbReference type="AlphaFoldDB" id="A0A6I9XEP1"/>
<protein>
    <recommendedName>
        <fullName evidence="3">ribonuclease H</fullName>
        <ecNumber evidence="3">3.1.26.4</ecNumber>
    </recommendedName>
</protein>
<dbReference type="Proteomes" id="UP000504617">
    <property type="component" value="Unplaced"/>
</dbReference>
<evidence type="ECO:0000259" key="9">
    <source>
        <dbReference type="PROSITE" id="PS50261"/>
    </source>
</evidence>
<evidence type="ECO:0000256" key="8">
    <source>
        <dbReference type="SAM" id="Phobius"/>
    </source>
</evidence>
<dbReference type="RefSeq" id="XP_013912337.1">
    <property type="nucleotide sequence ID" value="XM_014056862.1"/>
</dbReference>
<keyword evidence="5 8" id="KW-1133">Transmembrane helix</keyword>
<dbReference type="GO" id="GO:0007188">
    <property type="term" value="P:adenylate cyclase-modulating G protein-coupled receptor signaling pathway"/>
    <property type="evidence" value="ECO:0007669"/>
    <property type="project" value="TreeGrafter"/>
</dbReference>
<dbReference type="GeneID" id="106541414"/>
<dbReference type="GO" id="GO:0005886">
    <property type="term" value="C:plasma membrane"/>
    <property type="evidence" value="ECO:0007669"/>
    <property type="project" value="TreeGrafter"/>
</dbReference>
<evidence type="ECO:0000256" key="5">
    <source>
        <dbReference type="ARBA" id="ARBA00022989"/>
    </source>
</evidence>
<feature type="transmembrane region" description="Helical" evidence="8">
    <location>
        <begin position="622"/>
        <end position="643"/>
    </location>
</feature>
<accession>A0A6I9XEP1</accession>
<dbReference type="KEGG" id="tsr:106541414"/>
<name>A0A6I9XEP1_9SAUR</name>
<feature type="compositionally biased region" description="Polar residues" evidence="7">
    <location>
        <begin position="714"/>
        <end position="730"/>
    </location>
</feature>
<keyword evidence="4 8" id="KW-0812">Transmembrane</keyword>
<evidence type="ECO:0000313" key="10">
    <source>
        <dbReference type="Proteomes" id="UP000504617"/>
    </source>
</evidence>
<dbReference type="Gene3D" id="1.20.1070.10">
    <property type="entry name" value="Rhodopsin 7-helix transmembrane proteins"/>
    <property type="match status" value="1"/>
</dbReference>
<dbReference type="InterPro" id="IPR043128">
    <property type="entry name" value="Rev_trsase/Diguanyl_cyclase"/>
</dbReference>
<feature type="region of interest" description="Disordered" evidence="7">
    <location>
        <begin position="702"/>
        <end position="730"/>
    </location>
</feature>
<dbReference type="InterPro" id="IPR017981">
    <property type="entry name" value="GPCR_2-like_7TM"/>
</dbReference>
<feature type="transmembrane region" description="Helical" evidence="8">
    <location>
        <begin position="649"/>
        <end position="670"/>
    </location>
</feature>
<dbReference type="InterPro" id="IPR036397">
    <property type="entry name" value="RNaseH_sf"/>
</dbReference>
<dbReference type="Pfam" id="PF17921">
    <property type="entry name" value="Integrase_H2C2"/>
    <property type="match status" value="1"/>
</dbReference>
<dbReference type="InterPro" id="IPR000477">
    <property type="entry name" value="RT_dom"/>
</dbReference>
<keyword evidence="6 8" id="KW-0472">Membrane</keyword>
<dbReference type="GO" id="GO:0008528">
    <property type="term" value="F:G protein-coupled peptide receptor activity"/>
    <property type="evidence" value="ECO:0007669"/>
    <property type="project" value="TreeGrafter"/>
</dbReference>
<gene>
    <name evidence="11" type="primary">VIPR2</name>
</gene>
<dbReference type="Pfam" id="PF00078">
    <property type="entry name" value="RVT_1"/>
    <property type="match status" value="1"/>
</dbReference>
<dbReference type="InterPro" id="IPR017983">
    <property type="entry name" value="GPCR_2_secretin-like_CS"/>
</dbReference>
<dbReference type="PANTHER" id="PTHR45620">
    <property type="entry name" value="PDF RECEPTOR-LIKE PROTEIN-RELATED"/>
    <property type="match status" value="1"/>
</dbReference>
<dbReference type="GO" id="GO:0003676">
    <property type="term" value="F:nucleic acid binding"/>
    <property type="evidence" value="ECO:0007669"/>
    <property type="project" value="InterPro"/>
</dbReference>
<keyword evidence="10" id="KW-1185">Reference proteome</keyword>
<dbReference type="InterPro" id="IPR043502">
    <property type="entry name" value="DNA/RNA_pol_sf"/>
</dbReference>
<dbReference type="SUPFAM" id="SSF56672">
    <property type="entry name" value="DNA/RNA polymerases"/>
    <property type="match status" value="1"/>
</dbReference>
<dbReference type="Gene3D" id="3.30.420.10">
    <property type="entry name" value="Ribonuclease H-like superfamily/Ribonuclease H"/>
    <property type="match status" value="1"/>
</dbReference>
<dbReference type="EC" id="3.1.26.4" evidence="3"/>
<evidence type="ECO:0000256" key="2">
    <source>
        <dbReference type="ARBA" id="ARBA00010879"/>
    </source>
</evidence>
<proteinExistence type="inferred from homology"/>
<dbReference type="GO" id="GO:0004999">
    <property type="term" value="F:vasoactive intestinal polypeptide receptor activity"/>
    <property type="evidence" value="ECO:0007669"/>
    <property type="project" value="TreeGrafter"/>
</dbReference>
<dbReference type="InterPro" id="IPR000832">
    <property type="entry name" value="GPCR_2_secretin-like"/>
</dbReference>
<feature type="domain" description="G-protein coupled receptors family 2 profile 2" evidence="9">
    <location>
        <begin position="544"/>
        <end position="671"/>
    </location>
</feature>
<dbReference type="GO" id="GO:0007166">
    <property type="term" value="P:cell surface receptor signaling pathway"/>
    <property type="evidence" value="ECO:0007669"/>
    <property type="project" value="InterPro"/>
</dbReference>
<dbReference type="GO" id="GO:0006259">
    <property type="term" value="P:DNA metabolic process"/>
    <property type="evidence" value="ECO:0007669"/>
    <property type="project" value="UniProtKB-ARBA"/>
</dbReference>
<dbReference type="Pfam" id="PF00002">
    <property type="entry name" value="7tm_2"/>
    <property type="match status" value="1"/>
</dbReference>
<evidence type="ECO:0000256" key="6">
    <source>
        <dbReference type="ARBA" id="ARBA00023136"/>
    </source>
</evidence>
<dbReference type="PROSITE" id="PS50261">
    <property type="entry name" value="G_PROTEIN_RECEP_F2_4"/>
    <property type="match status" value="1"/>
</dbReference>
<evidence type="ECO:0000256" key="1">
    <source>
        <dbReference type="ARBA" id="ARBA00004141"/>
    </source>
</evidence>
<evidence type="ECO:0000256" key="3">
    <source>
        <dbReference type="ARBA" id="ARBA00012180"/>
    </source>
</evidence>
<dbReference type="PRINTS" id="PR00249">
    <property type="entry name" value="GPCRSECRETIN"/>
</dbReference>
<dbReference type="GO" id="GO:0004523">
    <property type="term" value="F:RNA-DNA hybrid ribonuclease activity"/>
    <property type="evidence" value="ECO:0007669"/>
    <property type="project" value="UniProtKB-EC"/>
</dbReference>
<dbReference type="CTD" id="7434"/>
<dbReference type="InterPro" id="IPR050332">
    <property type="entry name" value="GPCR_2"/>
</dbReference>
<reference evidence="11" key="1">
    <citation type="submission" date="2025-08" db="UniProtKB">
        <authorList>
            <consortium name="RefSeq"/>
        </authorList>
    </citation>
    <scope>IDENTIFICATION</scope>
    <source>
        <tissue evidence="11">Skeletal muscle</tissue>
    </source>
</reference>
<feature type="transmembrane region" description="Helical" evidence="8">
    <location>
        <begin position="576"/>
        <end position="601"/>
    </location>
</feature>
<sequence>MRSRDVQHCQGSHFPLAMYKLNWETHWKTQEPLCPNSISNSPQSLRTAAIQCEFINLDYSLVKQFACGVHDVHHKQRLLARANITFQQAVEEARATELSEQSMAEMQHCQQLIAPPQRTCLIDELVPLDDLEEDQDYQETHIPILGSYAVWVDYGNFHGKLPILVVGKPLPALLGLEWFLLLGLSLLGFTKPRPPAYRGGHHLSSLTSSTANPYLVPVVQHLLNSLGQDCIFAKLDMAQAYQQLLVDEEATAAQTIITHQGAFRCRCLQFSVSVAPRIFQSLMEHLLHGLPGVVPYFDDILIADYSRSGSSKSSGRTLSSAERNYSQIEKEAQAAVSGIKVSRLPVLDRLHRDHPGIARMKALARSNVWWPRMDEKITSWVSHGTSCQLLTTHGLPDIVVSNNAFQLTLAPFKIFLDGHGVRHALIAPFHPFSNVQVVQMRSTKEALAKMDPGDWTLSAAERNYSQLDKEALAALAIIKRFHKYLYYFLDIKNPNINYIVCLTIHILSPSLLRMPMLTVLPNQVLIIYFLSPPTSLLHLLFLPGIPTIFIIIWIITRVYLDNNGCWDTNDHSAPWWIIRVPILISILVNFVIFISIIRILLQKLRSPDVGGNEQSQYKRLAKSTLLLIPLFGVHYVVFAVFGVSKKYQIVFELCLGSFQGLVVAILYCFLNSEVRGELKRKWKSWCLNERLSRDYKVHRSSVFPNDSEGGPQLHRNSATQFSSQTETSVI</sequence>
<dbReference type="Gene3D" id="3.30.70.270">
    <property type="match status" value="1"/>
</dbReference>